<dbReference type="Proteomes" id="UP001604336">
    <property type="component" value="Unassembled WGS sequence"/>
</dbReference>
<dbReference type="EMBL" id="JBFOLK010000004">
    <property type="protein sequence ID" value="KAL2517975.1"/>
    <property type="molecule type" value="Genomic_DNA"/>
</dbReference>
<protein>
    <recommendedName>
        <fullName evidence="4">Reverse transcriptase domain-containing protein</fullName>
    </recommendedName>
</protein>
<evidence type="ECO:0000256" key="1">
    <source>
        <dbReference type="SAM" id="MobiDB-lite"/>
    </source>
</evidence>
<reference evidence="3" key="1">
    <citation type="submission" date="2024-07" db="EMBL/GenBank/DDBJ databases">
        <title>Two chromosome-level genome assemblies of Korean endemic species Abeliophyllum distichum and Forsythia ovata (Oleaceae).</title>
        <authorList>
            <person name="Jang H."/>
        </authorList>
    </citation>
    <scope>NUCLEOTIDE SEQUENCE [LARGE SCALE GENOMIC DNA]</scope>
</reference>
<sequence>MAVIIIILQRVDVPLQPDVKTSPVKAPPPPVDGRTEVGPISINEDLLNKKLIAMPLPPKFKEPSDEFDDTTDPIDHIRTFQDRIRLHGCPDAIACRAFTMTLCKDA</sequence>
<accession>A0ABD1TZ12</accession>
<organism evidence="2 3">
    <name type="scientific">Abeliophyllum distichum</name>
    <dbReference type="NCBI Taxonomy" id="126358"/>
    <lineage>
        <taxon>Eukaryota</taxon>
        <taxon>Viridiplantae</taxon>
        <taxon>Streptophyta</taxon>
        <taxon>Embryophyta</taxon>
        <taxon>Tracheophyta</taxon>
        <taxon>Spermatophyta</taxon>
        <taxon>Magnoliopsida</taxon>
        <taxon>eudicotyledons</taxon>
        <taxon>Gunneridae</taxon>
        <taxon>Pentapetalae</taxon>
        <taxon>asterids</taxon>
        <taxon>lamiids</taxon>
        <taxon>Lamiales</taxon>
        <taxon>Oleaceae</taxon>
        <taxon>Forsythieae</taxon>
        <taxon>Abeliophyllum</taxon>
    </lineage>
</organism>
<evidence type="ECO:0000313" key="3">
    <source>
        <dbReference type="Proteomes" id="UP001604336"/>
    </source>
</evidence>
<dbReference type="AlphaFoldDB" id="A0ABD1TZ12"/>
<keyword evidence="3" id="KW-1185">Reference proteome</keyword>
<gene>
    <name evidence="2" type="ORF">Adt_14222</name>
</gene>
<evidence type="ECO:0008006" key="4">
    <source>
        <dbReference type="Google" id="ProtNLM"/>
    </source>
</evidence>
<feature type="region of interest" description="Disordered" evidence="1">
    <location>
        <begin position="18"/>
        <end position="39"/>
    </location>
</feature>
<proteinExistence type="predicted"/>
<comment type="caution">
    <text evidence="2">The sequence shown here is derived from an EMBL/GenBank/DDBJ whole genome shotgun (WGS) entry which is preliminary data.</text>
</comment>
<name>A0ABD1TZ12_9LAMI</name>
<evidence type="ECO:0000313" key="2">
    <source>
        <dbReference type="EMBL" id="KAL2517975.1"/>
    </source>
</evidence>